<gene>
    <name evidence="2" type="ORF">COB13_10825</name>
</gene>
<keyword evidence="1" id="KW-0472">Membrane</keyword>
<sequence>MKPRFLNIRYSVWLIMPLIVYGLYLVLGLPHVIWSRTWIDAGQGLDPFASRHYTQCSYVGYYGSKSIAAINGKCRLVIFYKQEDM</sequence>
<evidence type="ECO:0000256" key="1">
    <source>
        <dbReference type="SAM" id="Phobius"/>
    </source>
</evidence>
<feature type="transmembrane region" description="Helical" evidence="1">
    <location>
        <begin position="12"/>
        <end position="34"/>
    </location>
</feature>
<proteinExistence type="predicted"/>
<name>A0A2A4Z0J5_9PROT</name>
<keyword evidence="1" id="KW-1133">Transmembrane helix</keyword>
<reference evidence="2" key="2">
    <citation type="journal article" date="2018" name="ISME J.">
        <title>A dynamic microbial community with high functional redundancy inhabits the cold, oxic subseafloor aquifer.</title>
        <authorList>
            <person name="Tully B.J."/>
            <person name="Wheat C.G."/>
            <person name="Glazer B.T."/>
            <person name="Huber J.A."/>
        </authorList>
    </citation>
    <scope>NUCLEOTIDE SEQUENCE</scope>
    <source>
        <strain evidence="2">NORP83</strain>
    </source>
</reference>
<dbReference type="AlphaFoldDB" id="A0A2A4Z0J5"/>
<organism evidence="2">
    <name type="scientific">OCS116 cluster bacterium</name>
    <dbReference type="NCBI Taxonomy" id="2030921"/>
    <lineage>
        <taxon>Bacteria</taxon>
        <taxon>Pseudomonadati</taxon>
        <taxon>Pseudomonadota</taxon>
        <taxon>Alphaproteobacteria</taxon>
        <taxon>OCS116 cluster</taxon>
    </lineage>
</organism>
<dbReference type="EMBL" id="NVUS01000013">
    <property type="protein sequence ID" value="PCJ00076.1"/>
    <property type="molecule type" value="Genomic_DNA"/>
</dbReference>
<reference key="1">
    <citation type="submission" date="2017-08" db="EMBL/GenBank/DDBJ databases">
        <title>A dynamic microbial community with high functional redundancy inhabits the cold, oxic subseafloor aquifer.</title>
        <authorList>
            <person name="Tully B.J."/>
            <person name="Wheat C.G."/>
            <person name="Glazer B.T."/>
            <person name="Huber J.A."/>
        </authorList>
    </citation>
    <scope>NUCLEOTIDE SEQUENCE [LARGE SCALE GENOMIC DNA]</scope>
</reference>
<evidence type="ECO:0000313" key="2">
    <source>
        <dbReference type="EMBL" id="PCJ00076.1"/>
    </source>
</evidence>
<comment type="caution">
    <text evidence="2">The sequence shown here is derived from an EMBL/GenBank/DDBJ whole genome shotgun (WGS) entry which is preliminary data.</text>
</comment>
<protein>
    <submittedName>
        <fullName evidence="2">Uncharacterized protein</fullName>
    </submittedName>
</protein>
<accession>A0A2A4Z0J5</accession>
<keyword evidence="1" id="KW-0812">Transmembrane</keyword>